<sequence length="112" mass="12874">MKPLLCTEPDWHLAGFFDTPVCAPRSDRQVCLRRQMLRRATLSLNIKTLMVSFLKKHKILYMNTLIKRVAFPALGASRPARQMSSFRQLRPLAELNVRHQPRAHLPALGKTV</sequence>
<proteinExistence type="predicted"/>
<keyword evidence="2" id="KW-1185">Reference proteome</keyword>
<accession>A0A4C1ZEP0</accession>
<evidence type="ECO:0000313" key="1">
    <source>
        <dbReference type="EMBL" id="GBP86260.1"/>
    </source>
</evidence>
<comment type="caution">
    <text evidence="1">The sequence shown here is derived from an EMBL/GenBank/DDBJ whole genome shotgun (WGS) entry which is preliminary data.</text>
</comment>
<protein>
    <submittedName>
        <fullName evidence="1">Uncharacterized protein</fullName>
    </submittedName>
</protein>
<gene>
    <name evidence="1" type="ORF">EVAR_57381_1</name>
</gene>
<dbReference type="AlphaFoldDB" id="A0A4C1ZEP0"/>
<evidence type="ECO:0000313" key="2">
    <source>
        <dbReference type="Proteomes" id="UP000299102"/>
    </source>
</evidence>
<dbReference type="EMBL" id="BGZK01001782">
    <property type="protein sequence ID" value="GBP86260.1"/>
    <property type="molecule type" value="Genomic_DNA"/>
</dbReference>
<dbReference type="Proteomes" id="UP000299102">
    <property type="component" value="Unassembled WGS sequence"/>
</dbReference>
<reference evidence="1 2" key="1">
    <citation type="journal article" date="2019" name="Commun. Biol.">
        <title>The bagworm genome reveals a unique fibroin gene that provides high tensile strength.</title>
        <authorList>
            <person name="Kono N."/>
            <person name="Nakamura H."/>
            <person name="Ohtoshi R."/>
            <person name="Tomita M."/>
            <person name="Numata K."/>
            <person name="Arakawa K."/>
        </authorList>
    </citation>
    <scope>NUCLEOTIDE SEQUENCE [LARGE SCALE GENOMIC DNA]</scope>
</reference>
<organism evidence="1 2">
    <name type="scientific">Eumeta variegata</name>
    <name type="common">Bagworm moth</name>
    <name type="synonym">Eumeta japonica</name>
    <dbReference type="NCBI Taxonomy" id="151549"/>
    <lineage>
        <taxon>Eukaryota</taxon>
        <taxon>Metazoa</taxon>
        <taxon>Ecdysozoa</taxon>
        <taxon>Arthropoda</taxon>
        <taxon>Hexapoda</taxon>
        <taxon>Insecta</taxon>
        <taxon>Pterygota</taxon>
        <taxon>Neoptera</taxon>
        <taxon>Endopterygota</taxon>
        <taxon>Lepidoptera</taxon>
        <taxon>Glossata</taxon>
        <taxon>Ditrysia</taxon>
        <taxon>Tineoidea</taxon>
        <taxon>Psychidae</taxon>
        <taxon>Oiketicinae</taxon>
        <taxon>Eumeta</taxon>
    </lineage>
</organism>
<name>A0A4C1ZEP0_EUMVA</name>